<name>A0A151CFR1_9BACT</name>
<organism evidence="3 4">
    <name type="scientific">Sulfurovum riftiae</name>
    <dbReference type="NCBI Taxonomy" id="1630136"/>
    <lineage>
        <taxon>Bacteria</taxon>
        <taxon>Pseudomonadati</taxon>
        <taxon>Campylobacterota</taxon>
        <taxon>Epsilonproteobacteria</taxon>
        <taxon>Campylobacterales</taxon>
        <taxon>Sulfurovaceae</taxon>
        <taxon>Sulfurovum</taxon>
    </lineage>
</organism>
<dbReference type="PIRSF" id="PIRSF028770">
    <property type="entry name" value="UCP028770"/>
    <property type="match status" value="1"/>
</dbReference>
<accession>A0A151CFR1</accession>
<protein>
    <submittedName>
        <fullName evidence="3">GTPase</fullName>
    </submittedName>
</protein>
<keyword evidence="2" id="KW-1133">Transmembrane helix</keyword>
<dbReference type="Proteomes" id="UP000075359">
    <property type="component" value="Unassembled WGS sequence"/>
</dbReference>
<gene>
    <name evidence="3" type="ORF">AS592_06085</name>
</gene>
<feature type="coiled-coil region" evidence="1">
    <location>
        <begin position="92"/>
        <end position="119"/>
    </location>
</feature>
<evidence type="ECO:0000256" key="1">
    <source>
        <dbReference type="SAM" id="Coils"/>
    </source>
</evidence>
<dbReference type="EMBL" id="LNKT01000034">
    <property type="protein sequence ID" value="KYJ86361.1"/>
    <property type="molecule type" value="Genomic_DNA"/>
</dbReference>
<proteinExistence type="predicted"/>
<dbReference type="OrthoDB" id="5741122at2"/>
<feature type="transmembrane region" description="Helical" evidence="2">
    <location>
        <begin position="53"/>
        <end position="75"/>
    </location>
</feature>
<sequence length="133" mass="15439">MALAIDPRTLDFVALGIFTTVVIVFIYLVIYIHDIPYEIAKKRNHPHRDAIHIAGWVSLFLMHVIWPFLWIWAYLYKPGEGWGLETVEIKESPEAEKELEALKEKLAALEEKIEKIGTEQPMQPVKNTQEEVK</sequence>
<reference evidence="3 4" key="1">
    <citation type="submission" date="2015-11" db="EMBL/GenBank/DDBJ databases">
        <title>Draft genome of Sulfurovum riftiae 1812E, a member of the Epsilonproteobacteria isolated from the tube of the deep-sea hydrothermal vent tubewom Riftia pachyptila.</title>
        <authorList>
            <person name="Vetriani C."/>
            <person name="Giovannelli D."/>
        </authorList>
    </citation>
    <scope>NUCLEOTIDE SEQUENCE [LARGE SCALE GENOMIC DNA]</scope>
    <source>
        <strain evidence="3 4">1812E</strain>
    </source>
</reference>
<dbReference type="Pfam" id="PF11742">
    <property type="entry name" value="DUF3302"/>
    <property type="match status" value="1"/>
</dbReference>
<dbReference type="InterPro" id="IPR011223">
    <property type="entry name" value="UCP028770"/>
</dbReference>
<keyword evidence="2" id="KW-0812">Transmembrane</keyword>
<evidence type="ECO:0000313" key="4">
    <source>
        <dbReference type="Proteomes" id="UP000075359"/>
    </source>
</evidence>
<feature type="transmembrane region" description="Helical" evidence="2">
    <location>
        <begin position="12"/>
        <end position="32"/>
    </location>
</feature>
<dbReference type="RefSeq" id="WP_067331264.1">
    <property type="nucleotide sequence ID" value="NZ_LNKT01000034.1"/>
</dbReference>
<evidence type="ECO:0000256" key="2">
    <source>
        <dbReference type="SAM" id="Phobius"/>
    </source>
</evidence>
<dbReference type="AlphaFoldDB" id="A0A151CFR1"/>
<evidence type="ECO:0000313" key="3">
    <source>
        <dbReference type="EMBL" id="KYJ86361.1"/>
    </source>
</evidence>
<comment type="caution">
    <text evidence="3">The sequence shown here is derived from an EMBL/GenBank/DDBJ whole genome shotgun (WGS) entry which is preliminary data.</text>
</comment>
<keyword evidence="4" id="KW-1185">Reference proteome</keyword>
<keyword evidence="1" id="KW-0175">Coiled coil</keyword>
<dbReference type="STRING" id="1630136.AS592_06085"/>
<keyword evidence="2" id="KW-0472">Membrane</keyword>